<dbReference type="STRING" id="3476.A0A2P5AQT9"/>
<dbReference type="Proteomes" id="UP000237105">
    <property type="component" value="Unassembled WGS sequence"/>
</dbReference>
<dbReference type="AlphaFoldDB" id="A0A2P5AQT9"/>
<dbReference type="PANTHER" id="PTHR47481:SF22">
    <property type="entry name" value="RETROTRANSPOSON GAG DOMAIN-CONTAINING PROTEIN"/>
    <property type="match status" value="1"/>
</dbReference>
<gene>
    <name evidence="1" type="ORF">PanWU01x14_308930</name>
</gene>
<name>A0A2P5AQT9_PARAD</name>
<protein>
    <recommendedName>
        <fullName evidence="3">Zinc finger, CCHC-type</fullName>
    </recommendedName>
</protein>
<accession>A0A2P5AQT9</accession>
<proteinExistence type="predicted"/>
<reference evidence="2" key="1">
    <citation type="submission" date="2016-06" db="EMBL/GenBank/DDBJ databases">
        <title>Parallel loss of symbiosis genes in relatives of nitrogen-fixing non-legume Parasponia.</title>
        <authorList>
            <person name="Van Velzen R."/>
            <person name="Holmer R."/>
            <person name="Bu F."/>
            <person name="Rutten L."/>
            <person name="Van Zeijl A."/>
            <person name="Liu W."/>
            <person name="Santuari L."/>
            <person name="Cao Q."/>
            <person name="Sharma T."/>
            <person name="Shen D."/>
            <person name="Roswanjaya Y."/>
            <person name="Wardhani T."/>
            <person name="Kalhor M.S."/>
            <person name="Jansen J."/>
            <person name="Van den Hoogen J."/>
            <person name="Gungor B."/>
            <person name="Hartog M."/>
            <person name="Hontelez J."/>
            <person name="Verver J."/>
            <person name="Yang W.-C."/>
            <person name="Schijlen E."/>
            <person name="Repin R."/>
            <person name="Schilthuizen M."/>
            <person name="Schranz E."/>
            <person name="Heidstra R."/>
            <person name="Miyata K."/>
            <person name="Fedorova E."/>
            <person name="Kohlen W."/>
            <person name="Bisseling T."/>
            <person name="Smit S."/>
            <person name="Geurts R."/>
        </authorList>
    </citation>
    <scope>NUCLEOTIDE SEQUENCE [LARGE SCALE GENOMIC DNA]</scope>
    <source>
        <strain evidence="2">cv. WU1-14</strain>
    </source>
</reference>
<feature type="non-terminal residue" evidence="1">
    <location>
        <position position="1"/>
    </location>
</feature>
<comment type="caution">
    <text evidence="1">The sequence shown here is derived from an EMBL/GenBank/DDBJ whole genome shotgun (WGS) entry which is preliminary data.</text>
</comment>
<dbReference type="EMBL" id="JXTB01000481">
    <property type="protein sequence ID" value="PON38918.1"/>
    <property type="molecule type" value="Genomic_DNA"/>
</dbReference>
<evidence type="ECO:0000313" key="2">
    <source>
        <dbReference type="Proteomes" id="UP000237105"/>
    </source>
</evidence>
<keyword evidence="2" id="KW-1185">Reference proteome</keyword>
<evidence type="ECO:0000313" key="1">
    <source>
        <dbReference type="EMBL" id="PON38918.1"/>
    </source>
</evidence>
<evidence type="ECO:0008006" key="3">
    <source>
        <dbReference type="Google" id="ProtNLM"/>
    </source>
</evidence>
<dbReference type="PANTHER" id="PTHR47481">
    <property type="match status" value="1"/>
</dbReference>
<organism evidence="1 2">
    <name type="scientific">Parasponia andersonii</name>
    <name type="common">Sponia andersonii</name>
    <dbReference type="NCBI Taxonomy" id="3476"/>
    <lineage>
        <taxon>Eukaryota</taxon>
        <taxon>Viridiplantae</taxon>
        <taxon>Streptophyta</taxon>
        <taxon>Embryophyta</taxon>
        <taxon>Tracheophyta</taxon>
        <taxon>Spermatophyta</taxon>
        <taxon>Magnoliopsida</taxon>
        <taxon>eudicotyledons</taxon>
        <taxon>Gunneridae</taxon>
        <taxon>Pentapetalae</taxon>
        <taxon>rosids</taxon>
        <taxon>fabids</taxon>
        <taxon>Rosales</taxon>
        <taxon>Cannabaceae</taxon>
        <taxon>Parasponia</taxon>
    </lineage>
</organism>
<dbReference type="OrthoDB" id="1742162at2759"/>
<sequence length="144" mass="15919">ELAAIDKPMDQEDLIEKILNGLDDDYKPIIDIINGCDTTILFDELHEKLINKELSLCLEHSSSSRLPVTAKSINFCATFHRSGNTSLCPPSSSYPATFFGTPCLGTTTTAPRRSSHPPHSYLAHCQWCHAQGHTVPKCPMFCQS</sequence>